<accession>A0ABR1J5S3</accession>
<gene>
    <name evidence="1" type="ORF">VKT23_012741</name>
</gene>
<evidence type="ECO:0000313" key="1">
    <source>
        <dbReference type="EMBL" id="KAK7451066.1"/>
    </source>
</evidence>
<sequence length="283" mass="32993">MENEAAYAGLLLNPRKIESTWEELLSTGKVKESLKHWWKIFEYLPVSWRHFEDNTKRQSHHIQQHQNSSPFDSEHRLSQISEKFIRLPHAGRGRVILEGQLIHASVAFKKSNEYTPGASLNKDFNFKWNELIREVVEEELVSDISWMENKKFEGVLEMDLFNGSLVNDSLVTELIRSFHQESDFAEQTKLLNRLAFMARSCNRADFMAKKLNFINDLTEPMIAPEIPDALRVDCAECLTSILRNVRNIHELPEFFDVMIQKTIPHLAQKVHDYEVPSDEDQPT</sequence>
<protein>
    <submittedName>
        <fullName evidence="1">Uncharacterized protein</fullName>
    </submittedName>
</protein>
<comment type="caution">
    <text evidence="1">The sequence shown here is derived from an EMBL/GenBank/DDBJ whole genome shotgun (WGS) entry which is preliminary data.</text>
</comment>
<name>A0ABR1J5S3_9AGAR</name>
<evidence type="ECO:0000313" key="2">
    <source>
        <dbReference type="Proteomes" id="UP001498398"/>
    </source>
</evidence>
<dbReference type="Proteomes" id="UP001498398">
    <property type="component" value="Unassembled WGS sequence"/>
</dbReference>
<proteinExistence type="predicted"/>
<keyword evidence="2" id="KW-1185">Reference proteome</keyword>
<dbReference type="EMBL" id="JBANRG010000032">
    <property type="protein sequence ID" value="KAK7451066.1"/>
    <property type="molecule type" value="Genomic_DNA"/>
</dbReference>
<reference evidence="1 2" key="1">
    <citation type="submission" date="2024-01" db="EMBL/GenBank/DDBJ databases">
        <title>A draft genome for the cacao thread blight pathogen Marasmiellus scandens.</title>
        <authorList>
            <person name="Baruah I.K."/>
            <person name="Leung J."/>
            <person name="Bukari Y."/>
            <person name="Amoako-Attah I."/>
            <person name="Meinhardt L.W."/>
            <person name="Bailey B.A."/>
            <person name="Cohen S.P."/>
        </authorList>
    </citation>
    <scope>NUCLEOTIDE SEQUENCE [LARGE SCALE GENOMIC DNA]</scope>
    <source>
        <strain evidence="1 2">GH-19</strain>
    </source>
</reference>
<feature type="non-terminal residue" evidence="1">
    <location>
        <position position="283"/>
    </location>
</feature>
<organism evidence="1 2">
    <name type="scientific">Marasmiellus scandens</name>
    <dbReference type="NCBI Taxonomy" id="2682957"/>
    <lineage>
        <taxon>Eukaryota</taxon>
        <taxon>Fungi</taxon>
        <taxon>Dikarya</taxon>
        <taxon>Basidiomycota</taxon>
        <taxon>Agaricomycotina</taxon>
        <taxon>Agaricomycetes</taxon>
        <taxon>Agaricomycetidae</taxon>
        <taxon>Agaricales</taxon>
        <taxon>Marasmiineae</taxon>
        <taxon>Omphalotaceae</taxon>
        <taxon>Marasmiellus</taxon>
    </lineage>
</organism>